<protein>
    <submittedName>
        <fullName evidence="1">Unannotated protein</fullName>
    </submittedName>
</protein>
<name>A0A6J6IMP3_9ZZZZ</name>
<proteinExistence type="predicted"/>
<dbReference type="InterPro" id="IPR036038">
    <property type="entry name" value="Aminotransferase-like"/>
</dbReference>
<sequence>MSVLGDFYRLEDGELTPVIESFAEVQLKVADSWLVDEGRVRSFDAHLERFGSWVVSEDSRQQQYLPGYFAEIRRILPRVGRWFPRMEYHAEQPADLRLYLRLREAPEKVNSLTLWTYPEADPRHNPTVKGPDLSLCQQLRRHANMNGADEAVITDSRGFVAEGALSALVWWRGDVLCSSNDQTKWLASITRDEVFSIANQMGFEVRVENVKPSDLASLPVWALSSLNGIMPVRSWIGVADDLPESSNLDAFLKRLKLLGTQLG</sequence>
<dbReference type="InterPro" id="IPR043132">
    <property type="entry name" value="BCAT-like_C"/>
</dbReference>
<dbReference type="Gene3D" id="3.20.10.10">
    <property type="entry name" value="D-amino Acid Aminotransferase, subunit A, domain 2"/>
    <property type="match status" value="1"/>
</dbReference>
<dbReference type="SUPFAM" id="SSF56752">
    <property type="entry name" value="D-aminoacid aminotransferase-like PLP-dependent enzymes"/>
    <property type="match status" value="1"/>
</dbReference>
<dbReference type="AlphaFoldDB" id="A0A6J6IMP3"/>
<accession>A0A6J6IMP3</accession>
<gene>
    <name evidence="1" type="ORF">UFOPK2032_00238</name>
</gene>
<dbReference type="GO" id="GO:0003824">
    <property type="term" value="F:catalytic activity"/>
    <property type="evidence" value="ECO:0007669"/>
    <property type="project" value="InterPro"/>
</dbReference>
<reference evidence="1" key="1">
    <citation type="submission" date="2020-05" db="EMBL/GenBank/DDBJ databases">
        <authorList>
            <person name="Chiriac C."/>
            <person name="Salcher M."/>
            <person name="Ghai R."/>
            <person name="Kavagutti S V."/>
        </authorList>
    </citation>
    <scope>NUCLEOTIDE SEQUENCE</scope>
</reference>
<dbReference type="EMBL" id="CAEZVM010000005">
    <property type="protein sequence ID" value="CAB4625851.1"/>
    <property type="molecule type" value="Genomic_DNA"/>
</dbReference>
<organism evidence="1">
    <name type="scientific">freshwater metagenome</name>
    <dbReference type="NCBI Taxonomy" id="449393"/>
    <lineage>
        <taxon>unclassified sequences</taxon>
        <taxon>metagenomes</taxon>
        <taxon>ecological metagenomes</taxon>
    </lineage>
</organism>
<evidence type="ECO:0000313" key="1">
    <source>
        <dbReference type="EMBL" id="CAB4625851.1"/>
    </source>
</evidence>
<dbReference type="InterPro" id="IPR001544">
    <property type="entry name" value="Aminotrans_IV"/>
</dbReference>
<dbReference type="Pfam" id="PF01063">
    <property type="entry name" value="Aminotran_4"/>
    <property type="match status" value="1"/>
</dbReference>